<evidence type="ECO:0000313" key="1">
    <source>
        <dbReference type="EMBL" id="KAH3882686.1"/>
    </source>
</evidence>
<gene>
    <name evidence="1" type="ORF">DPMN_006630</name>
</gene>
<comment type="caution">
    <text evidence="1">The sequence shown here is derived from an EMBL/GenBank/DDBJ whole genome shotgun (WGS) entry which is preliminary data.</text>
</comment>
<name>A0A9D4MVJ0_DREPO</name>
<dbReference type="AlphaFoldDB" id="A0A9D4MVJ0"/>
<evidence type="ECO:0000313" key="2">
    <source>
        <dbReference type="Proteomes" id="UP000828390"/>
    </source>
</evidence>
<sequence>MHHRPEDTQIPIETNNEKVCRRCVGQSVIQTQPNITHHSSKRPVPINTNTLYKGIEARPIAVSVAAKLTRK</sequence>
<organism evidence="1 2">
    <name type="scientific">Dreissena polymorpha</name>
    <name type="common">Zebra mussel</name>
    <name type="synonym">Mytilus polymorpha</name>
    <dbReference type="NCBI Taxonomy" id="45954"/>
    <lineage>
        <taxon>Eukaryota</taxon>
        <taxon>Metazoa</taxon>
        <taxon>Spiralia</taxon>
        <taxon>Lophotrochozoa</taxon>
        <taxon>Mollusca</taxon>
        <taxon>Bivalvia</taxon>
        <taxon>Autobranchia</taxon>
        <taxon>Heteroconchia</taxon>
        <taxon>Euheterodonta</taxon>
        <taxon>Imparidentia</taxon>
        <taxon>Neoheterodontei</taxon>
        <taxon>Myida</taxon>
        <taxon>Dreissenoidea</taxon>
        <taxon>Dreissenidae</taxon>
        <taxon>Dreissena</taxon>
    </lineage>
</organism>
<protein>
    <submittedName>
        <fullName evidence="1">Uncharacterized protein</fullName>
    </submittedName>
</protein>
<dbReference type="EMBL" id="JAIWYP010000001">
    <property type="protein sequence ID" value="KAH3882686.1"/>
    <property type="molecule type" value="Genomic_DNA"/>
</dbReference>
<reference evidence="1" key="2">
    <citation type="submission" date="2020-11" db="EMBL/GenBank/DDBJ databases">
        <authorList>
            <person name="McCartney M.A."/>
            <person name="Auch B."/>
            <person name="Kono T."/>
            <person name="Mallez S."/>
            <person name="Becker A."/>
            <person name="Gohl D.M."/>
            <person name="Silverstein K.A.T."/>
            <person name="Koren S."/>
            <person name="Bechman K.B."/>
            <person name="Herman A."/>
            <person name="Abrahante J.E."/>
            <person name="Garbe J."/>
        </authorList>
    </citation>
    <scope>NUCLEOTIDE SEQUENCE</scope>
    <source>
        <strain evidence="1">Duluth1</strain>
        <tissue evidence="1">Whole animal</tissue>
    </source>
</reference>
<proteinExistence type="predicted"/>
<reference evidence="1" key="1">
    <citation type="journal article" date="2019" name="bioRxiv">
        <title>The Genome of the Zebra Mussel, Dreissena polymorpha: A Resource for Invasive Species Research.</title>
        <authorList>
            <person name="McCartney M.A."/>
            <person name="Auch B."/>
            <person name="Kono T."/>
            <person name="Mallez S."/>
            <person name="Zhang Y."/>
            <person name="Obille A."/>
            <person name="Becker A."/>
            <person name="Abrahante J.E."/>
            <person name="Garbe J."/>
            <person name="Badalamenti J.P."/>
            <person name="Herman A."/>
            <person name="Mangelson H."/>
            <person name="Liachko I."/>
            <person name="Sullivan S."/>
            <person name="Sone E.D."/>
            <person name="Koren S."/>
            <person name="Silverstein K.A.T."/>
            <person name="Beckman K.B."/>
            <person name="Gohl D.M."/>
        </authorList>
    </citation>
    <scope>NUCLEOTIDE SEQUENCE</scope>
    <source>
        <strain evidence="1">Duluth1</strain>
        <tissue evidence="1">Whole animal</tissue>
    </source>
</reference>
<dbReference type="Proteomes" id="UP000828390">
    <property type="component" value="Unassembled WGS sequence"/>
</dbReference>
<accession>A0A9D4MVJ0</accession>
<keyword evidence="2" id="KW-1185">Reference proteome</keyword>